<dbReference type="InterPro" id="IPR047168">
    <property type="entry name" value="LEC1-like"/>
</dbReference>
<evidence type="ECO:0000259" key="1">
    <source>
        <dbReference type="PROSITE" id="PS50195"/>
    </source>
</evidence>
<dbReference type="Pfam" id="PF00787">
    <property type="entry name" value="PX"/>
    <property type="match status" value="1"/>
</dbReference>
<keyword evidence="3" id="KW-1185">Reference proteome</keyword>
<dbReference type="SUPFAM" id="SSF64268">
    <property type="entry name" value="PX domain"/>
    <property type="match status" value="1"/>
</dbReference>
<dbReference type="PANTHER" id="PTHR47185:SF1">
    <property type="entry name" value="PX DOMAIN-CONTAINING PROTEIN YPR097W"/>
    <property type="match status" value="1"/>
</dbReference>
<name>A0A1L0BPK6_9ASCO</name>
<dbReference type="Pfam" id="PF12828">
    <property type="entry name" value="PXB"/>
    <property type="match status" value="1"/>
</dbReference>
<dbReference type="CDD" id="cd06869">
    <property type="entry name" value="PX_UP2_fungi"/>
    <property type="match status" value="1"/>
</dbReference>
<proteinExistence type="predicted"/>
<dbReference type="AlphaFoldDB" id="A0A1L0BPK6"/>
<dbReference type="Gene3D" id="3.30.1520.10">
    <property type="entry name" value="Phox-like domain"/>
    <property type="match status" value="1"/>
</dbReference>
<evidence type="ECO:0000313" key="2">
    <source>
        <dbReference type="EMBL" id="SGZ53327.1"/>
    </source>
</evidence>
<dbReference type="PANTHER" id="PTHR47185">
    <property type="entry name" value="PX DOMAIN-CONTAINING PROTEIN YPR097W"/>
    <property type="match status" value="1"/>
</dbReference>
<accession>A0A1L0BPK6</accession>
<dbReference type="Pfam" id="PF12825">
    <property type="entry name" value="DUF3818"/>
    <property type="match status" value="1"/>
</dbReference>
<sequence length="935" mass="109285">MLTSDLSFIDSLTPTQEHFLKKFLLEQQLTSELHNLSEPHSLQNLGPPFANDADDNKQNDSDMVLLRYFFSRFVATFPLIANNSPEDQRDFWKETVEPFVDSFNRKNMSEGMERNEKVTKRHQVNHKLLSSLLLFYNSMFVSKRDMEYLEADHLKSSDQGKLQKLAKGPTKSTVGLEDYQKPKTLDDYVEMTFVNDMNLNIVAVDVEPAIEVPKLWSFNPMKLIVPETTGSPNYFFIIQVTKRSGDLQHYTYRSHFISRPYLDFRHLESLLRKKYPGLMTTDVCRIPHKMKHDDGVTVDDVSVFSDVTGSSTESSMLNKKGIKVKFHREKLRLALRGYLNSLLSKPEIAHCDVFDGFLDDKNRNFSKLSLAQELDFIQRMQLEKSRLDTQQEFQERTAKVVYALTHDFDEFKTQLVREPQQLTALFEELGHTKDREKVSPLLRTFVEWCKLEVAATLYQVFLTQDNLSEWLAKCRKFHRLFPYNVCYGILKYTNPVRIMSRMVDLLLVNIPSFSWGKSQNENKAHNLLSMIFVMLLDEDLEDYLKERAKLMELEPLNLPEYQIFIERIQCYVRDKELDISEEVKEEALSNGENLLITILKTDKLEPVLQDKDGPQMNAIEAAYSSYESLDQHKIIDATVNYVNLRQLWQLEVRRRDKQMLKQLWQEEELTLLIKKLLTLFFQPMMTVMKKCDIHLAFRDWQYFMNDLMDELSKLDEGDIFYMSSVEMFDRFKTLLDKHEDAFWSFMHNLYMKDDQRIFLGIVEWIETFLVDLRLKFVAPDHVTIDVARFTPSEPIDEDLFVSQLDSRIELVLEMRRLLKEYLRNAAHQEADILPDDVNETSGNSRQRAITSEWEKINLGIFGSNNSGFGVAAADVEDYNLMAMHSKTANGMDEDAAHREILRKVAALDSQLRQKVTRDELGKLKASTRICLQNLL</sequence>
<dbReference type="InterPro" id="IPR036871">
    <property type="entry name" value="PX_dom_sf"/>
</dbReference>
<reference evidence="2 3" key="1">
    <citation type="submission" date="2016-10" db="EMBL/GenBank/DDBJ databases">
        <authorList>
            <person name="de Groot N.N."/>
        </authorList>
    </citation>
    <scope>NUCLEOTIDE SEQUENCE [LARGE SCALE GENOMIC DNA]</scope>
    <source>
        <strain evidence="2 3">CBS 141442</strain>
    </source>
</reference>
<dbReference type="InterPro" id="IPR001683">
    <property type="entry name" value="PX_dom"/>
</dbReference>
<dbReference type="InterPro" id="IPR024555">
    <property type="entry name" value="PX-associated"/>
</dbReference>
<dbReference type="EMBL" id="LT635759">
    <property type="protein sequence ID" value="SGZ53327.1"/>
    <property type="molecule type" value="Genomic_DNA"/>
</dbReference>
<dbReference type="OrthoDB" id="2117459at2759"/>
<protein>
    <submittedName>
        <fullName evidence="2">CIC11C00000004050</fullName>
    </submittedName>
</protein>
<dbReference type="GO" id="GO:0035091">
    <property type="term" value="F:phosphatidylinositol binding"/>
    <property type="evidence" value="ECO:0007669"/>
    <property type="project" value="InterPro"/>
</dbReference>
<dbReference type="PROSITE" id="PS50195">
    <property type="entry name" value="PX"/>
    <property type="match status" value="1"/>
</dbReference>
<organism evidence="2 3">
    <name type="scientific">Sungouiella intermedia</name>
    <dbReference type="NCBI Taxonomy" id="45354"/>
    <lineage>
        <taxon>Eukaryota</taxon>
        <taxon>Fungi</taxon>
        <taxon>Dikarya</taxon>
        <taxon>Ascomycota</taxon>
        <taxon>Saccharomycotina</taxon>
        <taxon>Pichiomycetes</taxon>
        <taxon>Metschnikowiaceae</taxon>
        <taxon>Sungouiella</taxon>
    </lineage>
</organism>
<gene>
    <name evidence="2" type="ORF">SAMEA4029010_CIC11G00000004050</name>
</gene>
<dbReference type="Proteomes" id="UP000182334">
    <property type="component" value="Chromosome IV"/>
</dbReference>
<dbReference type="InterPro" id="IPR024554">
    <property type="entry name" value="LEC1-like_C"/>
</dbReference>
<feature type="domain" description="PX" evidence="1">
    <location>
        <begin position="214"/>
        <end position="365"/>
    </location>
</feature>
<evidence type="ECO:0000313" key="3">
    <source>
        <dbReference type="Proteomes" id="UP000182334"/>
    </source>
</evidence>
<dbReference type="STRING" id="45354.A0A1L0BPK6"/>